<evidence type="ECO:0000256" key="5">
    <source>
        <dbReference type="PROSITE-ProRule" id="PRU00335"/>
    </source>
</evidence>
<evidence type="ECO:0000256" key="3">
    <source>
        <dbReference type="ARBA" id="ARBA00023125"/>
    </source>
</evidence>
<dbReference type="PANTHER" id="PTHR30055:SF175">
    <property type="entry name" value="HTH-TYPE TRANSCRIPTIONAL REPRESSOR KSTR2"/>
    <property type="match status" value="1"/>
</dbReference>
<evidence type="ECO:0000256" key="4">
    <source>
        <dbReference type="ARBA" id="ARBA00023163"/>
    </source>
</evidence>
<dbReference type="Gene3D" id="1.10.357.10">
    <property type="entry name" value="Tetracycline Repressor, domain 2"/>
    <property type="match status" value="2"/>
</dbReference>
<dbReference type="Pfam" id="PF00440">
    <property type="entry name" value="TetR_N"/>
    <property type="match status" value="2"/>
</dbReference>
<evidence type="ECO:0000313" key="7">
    <source>
        <dbReference type="EMBL" id="TWX64142.1"/>
    </source>
</evidence>
<keyword evidence="8" id="KW-1185">Reference proteome</keyword>
<dbReference type="InterPro" id="IPR001647">
    <property type="entry name" value="HTH_TetR"/>
</dbReference>
<dbReference type="InterPro" id="IPR041490">
    <property type="entry name" value="KstR2_TetR_C"/>
</dbReference>
<keyword evidence="4" id="KW-0804">Transcription</keyword>
<dbReference type="GO" id="GO:0003700">
    <property type="term" value="F:DNA-binding transcription factor activity"/>
    <property type="evidence" value="ECO:0007669"/>
    <property type="project" value="TreeGrafter"/>
</dbReference>
<evidence type="ECO:0000256" key="2">
    <source>
        <dbReference type="ARBA" id="ARBA00023015"/>
    </source>
</evidence>
<proteinExistence type="predicted"/>
<feature type="domain" description="HTH tetR-type" evidence="6">
    <location>
        <begin position="238"/>
        <end position="298"/>
    </location>
</feature>
<dbReference type="InterPro" id="IPR009057">
    <property type="entry name" value="Homeodomain-like_sf"/>
</dbReference>
<dbReference type="PANTHER" id="PTHR30055">
    <property type="entry name" value="HTH-TYPE TRANSCRIPTIONAL REGULATOR RUTR"/>
    <property type="match status" value="1"/>
</dbReference>
<sequence>MPNANKNKISSPFSKTNQHDQKYKTILSAASELFNVQGTRGTTLSQIADKLNLTKTSLYYYVKTKEELTHQCYLNTCIEMQAIVDKSLSCDGSAIDKLDALFRLNFECWNDIIKGNRGHLAGLTEIASLSTPHQEEISAHYRHFVIQVKDLINAGIEDGSMQAIHPGKAANAIWGNIFWLPVWLFSVEESERESAYQQWLTIIKFGLNNTPEKFEFKAISFDDEHMAPTGFDRSEQNRKKQEAFLRVGSSFFNHKGFKGTSLDELAKSLGVTKGAFYYHIKNKEDLLIKCIERTFNVEQSVLSDTMSMDINAIDKLAFAARKMFSIQLGEQGPLIRYATMWSLPADKRKEMEVIASQVRDLFGDMIRAGIADKTIKEVNLLVAENIIAGAIESIPDMAIAPNEIDLVKGSIDFFDIFFNGIATIQRG</sequence>
<dbReference type="Pfam" id="PF17932">
    <property type="entry name" value="TetR_C_24"/>
    <property type="match status" value="1"/>
</dbReference>
<dbReference type="InterPro" id="IPR050109">
    <property type="entry name" value="HTH-type_TetR-like_transc_reg"/>
</dbReference>
<keyword evidence="2" id="KW-0805">Transcription regulation</keyword>
<keyword evidence="1" id="KW-0678">Repressor</keyword>
<gene>
    <name evidence="7" type="ORF">ESZ36_20975</name>
</gene>
<dbReference type="SUPFAM" id="SSF46689">
    <property type="entry name" value="Homeodomain-like"/>
    <property type="match status" value="2"/>
</dbReference>
<dbReference type="EMBL" id="VOLT01000015">
    <property type="protein sequence ID" value="TWX64142.1"/>
    <property type="molecule type" value="Genomic_DNA"/>
</dbReference>
<dbReference type="InterPro" id="IPR036271">
    <property type="entry name" value="Tet_transcr_reg_TetR-rel_C_sf"/>
</dbReference>
<dbReference type="GO" id="GO:0000976">
    <property type="term" value="F:transcription cis-regulatory region binding"/>
    <property type="evidence" value="ECO:0007669"/>
    <property type="project" value="TreeGrafter"/>
</dbReference>
<organism evidence="7 8">
    <name type="scientific">Colwellia demingiae</name>
    <dbReference type="NCBI Taxonomy" id="89401"/>
    <lineage>
        <taxon>Bacteria</taxon>
        <taxon>Pseudomonadati</taxon>
        <taxon>Pseudomonadota</taxon>
        <taxon>Gammaproteobacteria</taxon>
        <taxon>Alteromonadales</taxon>
        <taxon>Colwelliaceae</taxon>
        <taxon>Colwellia</taxon>
    </lineage>
</organism>
<protein>
    <submittedName>
        <fullName evidence="7">TetR/AcrR family transcriptional regulator</fullName>
    </submittedName>
</protein>
<comment type="caution">
    <text evidence="7">The sequence shown here is derived from an EMBL/GenBank/DDBJ whole genome shotgun (WGS) entry which is preliminary data.</text>
</comment>
<dbReference type="PROSITE" id="PS50977">
    <property type="entry name" value="HTH_TETR_2"/>
    <property type="match status" value="2"/>
</dbReference>
<name>A0A5C6Q5Q6_9GAMM</name>
<dbReference type="OrthoDB" id="8770705at2"/>
<feature type="DNA-binding region" description="H-T-H motif" evidence="5">
    <location>
        <begin position="261"/>
        <end position="280"/>
    </location>
</feature>
<reference evidence="7 8" key="1">
    <citation type="submission" date="2019-07" db="EMBL/GenBank/DDBJ databases">
        <title>Genomes of sea-ice associated Colwellia species.</title>
        <authorList>
            <person name="Bowman J.P."/>
        </authorList>
    </citation>
    <scope>NUCLEOTIDE SEQUENCE [LARGE SCALE GENOMIC DNA]</scope>
    <source>
        <strain evidence="7 8">ACAM 459</strain>
    </source>
</reference>
<evidence type="ECO:0000259" key="6">
    <source>
        <dbReference type="PROSITE" id="PS50977"/>
    </source>
</evidence>
<evidence type="ECO:0000256" key="1">
    <source>
        <dbReference type="ARBA" id="ARBA00022491"/>
    </source>
</evidence>
<dbReference type="PRINTS" id="PR00455">
    <property type="entry name" value="HTHTETR"/>
</dbReference>
<feature type="DNA-binding region" description="H-T-H motif" evidence="5">
    <location>
        <begin position="43"/>
        <end position="62"/>
    </location>
</feature>
<keyword evidence="3 5" id="KW-0238">DNA-binding</keyword>
<dbReference type="SUPFAM" id="SSF48498">
    <property type="entry name" value="Tetracyclin repressor-like, C-terminal domain"/>
    <property type="match status" value="2"/>
</dbReference>
<feature type="domain" description="HTH tetR-type" evidence="6">
    <location>
        <begin position="20"/>
        <end position="80"/>
    </location>
</feature>
<accession>A0A5C6Q5Q6</accession>
<dbReference type="AlphaFoldDB" id="A0A5C6Q5Q6"/>
<evidence type="ECO:0000313" key="8">
    <source>
        <dbReference type="Proteomes" id="UP000321822"/>
    </source>
</evidence>
<dbReference type="RefSeq" id="WP_146791498.1">
    <property type="nucleotide sequence ID" value="NZ_VOLT01000015.1"/>
</dbReference>
<dbReference type="Gene3D" id="1.10.10.60">
    <property type="entry name" value="Homeodomain-like"/>
    <property type="match status" value="2"/>
</dbReference>
<dbReference type="Proteomes" id="UP000321822">
    <property type="component" value="Unassembled WGS sequence"/>
</dbReference>